<dbReference type="AlphaFoldDB" id="A0AAD9KBM2"/>
<feature type="region of interest" description="Disordered" evidence="1">
    <location>
        <begin position="1"/>
        <end position="37"/>
    </location>
</feature>
<comment type="caution">
    <text evidence="2">The sequence shown here is derived from an EMBL/GenBank/DDBJ whole genome shotgun (WGS) entry which is preliminary data.</text>
</comment>
<proteinExistence type="predicted"/>
<organism evidence="2 3">
    <name type="scientific">Paralvinella palmiformis</name>
    <dbReference type="NCBI Taxonomy" id="53620"/>
    <lineage>
        <taxon>Eukaryota</taxon>
        <taxon>Metazoa</taxon>
        <taxon>Spiralia</taxon>
        <taxon>Lophotrochozoa</taxon>
        <taxon>Annelida</taxon>
        <taxon>Polychaeta</taxon>
        <taxon>Sedentaria</taxon>
        <taxon>Canalipalpata</taxon>
        <taxon>Terebellida</taxon>
        <taxon>Terebelliformia</taxon>
        <taxon>Alvinellidae</taxon>
        <taxon>Paralvinella</taxon>
    </lineage>
</organism>
<reference evidence="2" key="1">
    <citation type="journal article" date="2023" name="Mol. Biol. Evol.">
        <title>Third-Generation Sequencing Reveals the Adaptive Role of the Epigenome in Three Deep-Sea Polychaetes.</title>
        <authorList>
            <person name="Perez M."/>
            <person name="Aroh O."/>
            <person name="Sun Y."/>
            <person name="Lan Y."/>
            <person name="Juniper S.K."/>
            <person name="Young C.R."/>
            <person name="Angers B."/>
            <person name="Qian P.Y."/>
        </authorList>
    </citation>
    <scope>NUCLEOTIDE SEQUENCE</scope>
    <source>
        <strain evidence="2">P08H-3</strain>
    </source>
</reference>
<accession>A0AAD9KBM2</accession>
<feature type="compositionally biased region" description="Polar residues" evidence="1">
    <location>
        <begin position="124"/>
        <end position="152"/>
    </location>
</feature>
<protein>
    <submittedName>
        <fullName evidence="2">Uncharacterized protein</fullName>
    </submittedName>
</protein>
<gene>
    <name evidence="2" type="ORF">LSH36_20g10015</name>
</gene>
<name>A0AAD9KBM2_9ANNE</name>
<dbReference type="Proteomes" id="UP001208570">
    <property type="component" value="Unassembled WGS sequence"/>
</dbReference>
<evidence type="ECO:0000313" key="2">
    <source>
        <dbReference type="EMBL" id="KAK2168137.1"/>
    </source>
</evidence>
<feature type="compositionally biased region" description="Low complexity" evidence="1">
    <location>
        <begin position="1"/>
        <end position="21"/>
    </location>
</feature>
<dbReference type="EMBL" id="JAODUP010000020">
    <property type="protein sequence ID" value="KAK2168137.1"/>
    <property type="molecule type" value="Genomic_DNA"/>
</dbReference>
<evidence type="ECO:0000256" key="1">
    <source>
        <dbReference type="SAM" id="MobiDB-lite"/>
    </source>
</evidence>
<evidence type="ECO:0000313" key="3">
    <source>
        <dbReference type="Proteomes" id="UP001208570"/>
    </source>
</evidence>
<sequence length="274" mass="28423">MESPVVQQGTQGVSVTAVTSAGSNDSPNSEPPLMHTLQPLAVTSVQSTQDNQDGGQMSMAQISMAQISASMHPAFVMAPPSSGDQGGNTQLLMQPPVSMPLMVPPYQMILPTQGLVDQQGLMKNDNNSRANTPSSPAVTSSGSRSATPATIYQQQQVLQVSDAQNKTDAGEVAASPARQGSTCSGGSPAPHTPGSLGSPMPQMVADGMNAHAGLHIPLQAGQIPMNLQVGLGLNPQTTVAQTPPPQEEKVDISKLKPPKKPLTPYMRFSKSVSI</sequence>
<keyword evidence="3" id="KW-1185">Reference proteome</keyword>
<feature type="region of interest" description="Disordered" evidence="1">
    <location>
        <begin position="122"/>
        <end position="205"/>
    </location>
</feature>
<feature type="region of interest" description="Disordered" evidence="1">
    <location>
        <begin position="236"/>
        <end position="274"/>
    </location>
</feature>